<organism evidence="2 3">
    <name type="scientific">Ectocarpus siliculosus</name>
    <name type="common">Brown alga</name>
    <name type="synonym">Conferva siliculosa</name>
    <dbReference type="NCBI Taxonomy" id="2880"/>
    <lineage>
        <taxon>Eukaryota</taxon>
        <taxon>Sar</taxon>
        <taxon>Stramenopiles</taxon>
        <taxon>Ochrophyta</taxon>
        <taxon>PX clade</taxon>
        <taxon>Phaeophyceae</taxon>
        <taxon>Ectocarpales</taxon>
        <taxon>Ectocarpaceae</taxon>
        <taxon>Ectocarpus</taxon>
    </lineage>
</organism>
<gene>
    <name evidence="2" type="ORF">Esi_0121_0082</name>
</gene>
<evidence type="ECO:0000313" key="3">
    <source>
        <dbReference type="Proteomes" id="UP000002630"/>
    </source>
</evidence>
<dbReference type="EMBL" id="FN649758">
    <property type="protein sequence ID" value="CBN78474.1"/>
    <property type="molecule type" value="Genomic_DNA"/>
</dbReference>
<dbReference type="Proteomes" id="UP000002630">
    <property type="component" value="Linkage Group LG33"/>
</dbReference>
<protein>
    <submittedName>
        <fullName evidence="2">Uncharacterized protein</fullName>
    </submittedName>
</protein>
<evidence type="ECO:0000256" key="1">
    <source>
        <dbReference type="SAM" id="MobiDB-lite"/>
    </source>
</evidence>
<keyword evidence="3" id="KW-1185">Reference proteome</keyword>
<dbReference type="AlphaFoldDB" id="D8LDR7"/>
<feature type="region of interest" description="Disordered" evidence="1">
    <location>
        <begin position="1"/>
        <end position="90"/>
    </location>
</feature>
<feature type="compositionally biased region" description="Gly residues" evidence="1">
    <location>
        <begin position="55"/>
        <end position="64"/>
    </location>
</feature>
<evidence type="ECO:0000313" key="2">
    <source>
        <dbReference type="EMBL" id="CBN78474.1"/>
    </source>
</evidence>
<sequence length="113" mass="11264">MSATASSAHDQGGFFPDETGSCRGDEDVWMGGGSTVGSTSAAAAAATPRSAAGVGQAGGLGYTGDYGISSSVGSEESEMPPSMPGLRLDRRTIDQEDVTLTGLPSYEEVVGVA</sequence>
<accession>D8LDR7</accession>
<feature type="compositionally biased region" description="Low complexity" evidence="1">
    <location>
        <begin position="36"/>
        <end position="54"/>
    </location>
</feature>
<dbReference type="InParanoid" id="D8LDR7"/>
<name>D8LDR7_ECTSI</name>
<proteinExistence type="predicted"/>
<dbReference type="EMBL" id="FN647885">
    <property type="protein sequence ID" value="CBN78474.1"/>
    <property type="molecule type" value="Genomic_DNA"/>
</dbReference>
<reference evidence="2 3" key="1">
    <citation type="journal article" date="2010" name="Nature">
        <title>The Ectocarpus genome and the independent evolution of multicellularity in brown algae.</title>
        <authorList>
            <person name="Cock J.M."/>
            <person name="Sterck L."/>
            <person name="Rouze P."/>
            <person name="Scornet D."/>
            <person name="Allen A.E."/>
            <person name="Amoutzias G."/>
            <person name="Anthouard V."/>
            <person name="Artiguenave F."/>
            <person name="Aury J.M."/>
            <person name="Badger J.H."/>
            <person name="Beszteri B."/>
            <person name="Billiau K."/>
            <person name="Bonnet E."/>
            <person name="Bothwell J.H."/>
            <person name="Bowler C."/>
            <person name="Boyen C."/>
            <person name="Brownlee C."/>
            <person name="Carrano C.J."/>
            <person name="Charrier B."/>
            <person name="Cho G.Y."/>
            <person name="Coelho S.M."/>
            <person name="Collen J."/>
            <person name="Corre E."/>
            <person name="Da Silva C."/>
            <person name="Delage L."/>
            <person name="Delaroque N."/>
            <person name="Dittami S.M."/>
            <person name="Doulbeau S."/>
            <person name="Elias M."/>
            <person name="Farnham G."/>
            <person name="Gachon C.M."/>
            <person name="Gschloessl B."/>
            <person name="Heesch S."/>
            <person name="Jabbari K."/>
            <person name="Jubin C."/>
            <person name="Kawai H."/>
            <person name="Kimura K."/>
            <person name="Kloareg B."/>
            <person name="Kupper F.C."/>
            <person name="Lang D."/>
            <person name="Le Bail A."/>
            <person name="Leblanc C."/>
            <person name="Lerouge P."/>
            <person name="Lohr M."/>
            <person name="Lopez P.J."/>
            <person name="Martens C."/>
            <person name="Maumus F."/>
            <person name="Michel G."/>
            <person name="Miranda-Saavedra D."/>
            <person name="Morales J."/>
            <person name="Moreau H."/>
            <person name="Motomura T."/>
            <person name="Nagasato C."/>
            <person name="Napoli C.A."/>
            <person name="Nelson D.R."/>
            <person name="Nyvall-Collen P."/>
            <person name="Peters A.F."/>
            <person name="Pommier C."/>
            <person name="Potin P."/>
            <person name="Poulain J."/>
            <person name="Quesneville H."/>
            <person name="Read B."/>
            <person name="Rensing S.A."/>
            <person name="Ritter A."/>
            <person name="Rousvoal S."/>
            <person name="Samanta M."/>
            <person name="Samson G."/>
            <person name="Schroeder D.C."/>
            <person name="Segurens B."/>
            <person name="Strittmatter M."/>
            <person name="Tonon T."/>
            <person name="Tregear J.W."/>
            <person name="Valentin K."/>
            <person name="von Dassow P."/>
            <person name="Yamagishi T."/>
            <person name="Van de Peer Y."/>
            <person name="Wincker P."/>
        </authorList>
    </citation>
    <scope>NUCLEOTIDE SEQUENCE [LARGE SCALE GENOMIC DNA]</scope>
    <source>
        <strain evidence="3">Ec32 / CCAP1310/4</strain>
    </source>
</reference>